<dbReference type="InterPro" id="IPR032466">
    <property type="entry name" value="Metal_Hydrolase"/>
</dbReference>
<dbReference type="GO" id="GO:0006508">
    <property type="term" value="P:proteolysis"/>
    <property type="evidence" value="ECO:0007669"/>
    <property type="project" value="InterPro"/>
</dbReference>
<evidence type="ECO:0000313" key="2">
    <source>
        <dbReference type="Proteomes" id="UP000219621"/>
    </source>
</evidence>
<protein>
    <submittedName>
        <fullName evidence="1">Zn-dependent dipeptidase, dipeptidase homolog</fullName>
    </submittedName>
</protein>
<dbReference type="PANTHER" id="PTHR10443">
    <property type="entry name" value="MICROSOMAL DIPEPTIDASE"/>
    <property type="match status" value="1"/>
</dbReference>
<dbReference type="Gene3D" id="3.20.20.140">
    <property type="entry name" value="Metal-dependent hydrolases"/>
    <property type="match status" value="1"/>
</dbReference>
<dbReference type="EMBL" id="OCNJ01000001">
    <property type="protein sequence ID" value="SOD90374.1"/>
    <property type="molecule type" value="Genomic_DNA"/>
</dbReference>
<evidence type="ECO:0000313" key="1">
    <source>
        <dbReference type="EMBL" id="SOD90374.1"/>
    </source>
</evidence>
<reference evidence="1 2" key="1">
    <citation type="submission" date="2017-09" db="EMBL/GenBank/DDBJ databases">
        <authorList>
            <person name="Ehlers B."/>
            <person name="Leendertz F.H."/>
        </authorList>
    </citation>
    <scope>NUCLEOTIDE SEQUENCE [LARGE SCALE GENOMIC DNA]</scope>
    <source>
        <strain evidence="1 2">USBA 140</strain>
    </source>
</reference>
<accession>A0A286G5W4</accession>
<dbReference type="PROSITE" id="PS51365">
    <property type="entry name" value="RENAL_DIPEPTIDASE_2"/>
    <property type="match status" value="1"/>
</dbReference>
<gene>
    <name evidence="1" type="ORF">SAMN05421508_101530</name>
</gene>
<name>A0A286G5W4_9PROT</name>
<sequence length="437" mass="47233">MRRLLVSLVAIFAVLLLAGFAVWLFGADQLDRRLNRVAADPAAPVPSAADLAFHRDLFVADLHADTLKWERDLLTRSAVGHVDLPRLVDGNVGLQLFTIVTKSPIPRSHPEIPGERCVSGSGINVAGLLAFAQGRPAWSLRERAIWQVRRLYDAAERSRERPGPELRVITDAEGLRRLLADWRAGKQVVGGILGIEGGHWIGAEDDPSAAGPTVAERVRADMRQLFDLGVRMFAPTHRFDNALSGSSEGCEAYGLTPQGRIALQAAEELGMAVDLSHISPKGFRDALEMLTAPAVVSHTGLQRGCEAPCRPARNLSDEELRLLIENGGVVGVGYWPQALGPTVLRIADVMAHVMDLARELGREPGRHVAFGSDYDGSVTPFFDASQVAILTTILRRYGPPFDAGTIRAIAGLNTCRLFAQRLPGGGADKADEFCTAE</sequence>
<dbReference type="Pfam" id="PF01244">
    <property type="entry name" value="Peptidase_M19"/>
    <property type="match status" value="1"/>
</dbReference>
<organism evidence="1 2">
    <name type="scientific">Caenispirillum bisanense</name>
    <dbReference type="NCBI Taxonomy" id="414052"/>
    <lineage>
        <taxon>Bacteria</taxon>
        <taxon>Pseudomonadati</taxon>
        <taxon>Pseudomonadota</taxon>
        <taxon>Alphaproteobacteria</taxon>
        <taxon>Rhodospirillales</taxon>
        <taxon>Novispirillaceae</taxon>
        <taxon>Caenispirillum</taxon>
    </lineage>
</organism>
<proteinExistence type="predicted"/>
<dbReference type="SUPFAM" id="SSF51556">
    <property type="entry name" value="Metallo-dependent hydrolases"/>
    <property type="match status" value="1"/>
</dbReference>
<dbReference type="Proteomes" id="UP000219621">
    <property type="component" value="Unassembled WGS sequence"/>
</dbReference>
<dbReference type="OrthoDB" id="9804920at2"/>
<keyword evidence="2" id="KW-1185">Reference proteome</keyword>
<dbReference type="PANTHER" id="PTHR10443:SF12">
    <property type="entry name" value="DIPEPTIDASE"/>
    <property type="match status" value="1"/>
</dbReference>
<dbReference type="InterPro" id="IPR008257">
    <property type="entry name" value="Pept_M19"/>
</dbReference>
<dbReference type="AlphaFoldDB" id="A0A286G5W4"/>
<dbReference type="GO" id="GO:0070573">
    <property type="term" value="F:metallodipeptidase activity"/>
    <property type="evidence" value="ECO:0007669"/>
    <property type="project" value="InterPro"/>
</dbReference>
<dbReference type="RefSeq" id="WP_097277411.1">
    <property type="nucleotide sequence ID" value="NZ_OCNJ01000001.1"/>
</dbReference>